<dbReference type="HAMAP" id="MF_00048">
    <property type="entry name" value="UPF0102"/>
    <property type="match status" value="1"/>
</dbReference>
<dbReference type="NCBIfam" id="NF009154">
    <property type="entry name" value="PRK12497.3-3"/>
    <property type="match status" value="1"/>
</dbReference>
<dbReference type="Gene3D" id="3.40.1350.10">
    <property type="match status" value="1"/>
</dbReference>
<dbReference type="Proteomes" id="UP000460272">
    <property type="component" value="Unassembled WGS sequence"/>
</dbReference>
<protein>
    <recommendedName>
        <fullName evidence="2">UPF0102 protein EAS64_02545</fullName>
    </recommendedName>
</protein>
<comment type="caution">
    <text evidence="3">The sequence shown here is derived from an EMBL/GenBank/DDBJ whole genome shotgun (WGS) entry which is preliminary data.</text>
</comment>
<dbReference type="InterPro" id="IPR011856">
    <property type="entry name" value="tRNA_endonuc-like_dom_sf"/>
</dbReference>
<evidence type="ECO:0000256" key="1">
    <source>
        <dbReference type="ARBA" id="ARBA00006738"/>
    </source>
</evidence>
<gene>
    <name evidence="3" type="ORF">EAS64_02545</name>
</gene>
<dbReference type="InterPro" id="IPR003509">
    <property type="entry name" value="UPF0102_YraN-like"/>
</dbReference>
<evidence type="ECO:0000256" key="2">
    <source>
        <dbReference type="HAMAP-Rule" id="MF_00048"/>
    </source>
</evidence>
<dbReference type="Pfam" id="PF02021">
    <property type="entry name" value="UPF0102"/>
    <property type="match status" value="1"/>
</dbReference>
<comment type="similarity">
    <text evidence="1 2">Belongs to the UPF0102 family.</text>
</comment>
<dbReference type="CDD" id="cd20736">
    <property type="entry name" value="PoNe_Nuclease"/>
    <property type="match status" value="1"/>
</dbReference>
<evidence type="ECO:0000313" key="4">
    <source>
        <dbReference type="Proteomes" id="UP000460272"/>
    </source>
</evidence>
<dbReference type="InterPro" id="IPR011335">
    <property type="entry name" value="Restrct_endonuc-II-like"/>
</dbReference>
<accession>A0A6P2C5P2</accession>
<dbReference type="PANTHER" id="PTHR34039">
    <property type="entry name" value="UPF0102 PROTEIN YRAN"/>
    <property type="match status" value="1"/>
</dbReference>
<sequence>MGAKDRLGREGEQAAVSYLEGCGFRILDRNWRCADGEIDIVAVDRHTFVVCEVKTRSGTRYGTPLDAVGRTKRLRLRRLAAQWLSAHGVRFDQIRIDVLGLLRDGSDGFTVEHVRGVA</sequence>
<proteinExistence type="inferred from homology"/>
<reference evidence="3 4" key="1">
    <citation type="submission" date="2018-11" db="EMBL/GenBank/DDBJ databases">
        <title>Trebonia kvetii gen.nov., sp.nov., a novel acidophilic actinobacterium, and proposal of the new actinobacterial family Treboniaceae fam. nov.</title>
        <authorList>
            <person name="Rapoport D."/>
            <person name="Sagova-Mareckova M."/>
            <person name="Sedlacek I."/>
            <person name="Provaznik J."/>
            <person name="Kralova S."/>
            <person name="Pavlinic D."/>
            <person name="Benes V."/>
            <person name="Kopecky J."/>
        </authorList>
    </citation>
    <scope>NUCLEOTIDE SEQUENCE [LARGE SCALE GENOMIC DNA]</scope>
    <source>
        <strain evidence="3 4">15Tr583</strain>
    </source>
</reference>
<name>A0A6P2C5P2_9ACTN</name>
<dbReference type="OrthoDB" id="9794876at2"/>
<organism evidence="3 4">
    <name type="scientific">Trebonia kvetii</name>
    <dbReference type="NCBI Taxonomy" id="2480626"/>
    <lineage>
        <taxon>Bacteria</taxon>
        <taxon>Bacillati</taxon>
        <taxon>Actinomycetota</taxon>
        <taxon>Actinomycetes</taxon>
        <taxon>Streptosporangiales</taxon>
        <taxon>Treboniaceae</taxon>
        <taxon>Trebonia</taxon>
    </lineage>
</organism>
<dbReference type="AlphaFoldDB" id="A0A6P2C5P2"/>
<evidence type="ECO:0000313" key="3">
    <source>
        <dbReference type="EMBL" id="TVZ06327.1"/>
    </source>
</evidence>
<dbReference type="EMBL" id="RPFW01000001">
    <property type="protein sequence ID" value="TVZ06327.1"/>
    <property type="molecule type" value="Genomic_DNA"/>
</dbReference>
<keyword evidence="4" id="KW-1185">Reference proteome</keyword>
<dbReference type="SUPFAM" id="SSF52980">
    <property type="entry name" value="Restriction endonuclease-like"/>
    <property type="match status" value="1"/>
</dbReference>
<dbReference type="PANTHER" id="PTHR34039:SF1">
    <property type="entry name" value="UPF0102 PROTEIN YRAN"/>
    <property type="match status" value="1"/>
</dbReference>
<dbReference type="GO" id="GO:0003676">
    <property type="term" value="F:nucleic acid binding"/>
    <property type="evidence" value="ECO:0007669"/>
    <property type="project" value="InterPro"/>
</dbReference>